<dbReference type="InterPro" id="IPR031322">
    <property type="entry name" value="Shikimate/glucono_kinase"/>
</dbReference>
<comment type="cofactor">
    <cofactor evidence="11">
        <name>Mg(2+)</name>
        <dbReference type="ChEBI" id="CHEBI:18420"/>
    </cofactor>
    <text evidence="11">Binds 1 Mg(2+) ion per subunit.</text>
</comment>
<dbReference type="EC" id="2.7.1.71" evidence="3 11"/>
<comment type="subcellular location">
    <subcellularLocation>
        <location evidence="11">Cytoplasm</location>
    </subcellularLocation>
</comment>
<name>A0A1G7I7T7_9FIRM</name>
<dbReference type="PANTHER" id="PTHR21087">
    <property type="entry name" value="SHIKIMATE KINASE"/>
    <property type="match status" value="1"/>
</dbReference>
<dbReference type="GO" id="GO:0005829">
    <property type="term" value="C:cytosol"/>
    <property type="evidence" value="ECO:0007669"/>
    <property type="project" value="TreeGrafter"/>
</dbReference>
<dbReference type="EMBL" id="FNBU01000002">
    <property type="protein sequence ID" value="SDF08781.1"/>
    <property type="molecule type" value="Genomic_DNA"/>
</dbReference>
<evidence type="ECO:0000256" key="8">
    <source>
        <dbReference type="ARBA" id="ARBA00022840"/>
    </source>
</evidence>
<keyword evidence="7 11" id="KW-0418">Kinase</keyword>
<gene>
    <name evidence="11" type="primary">aroK</name>
    <name evidence="12" type="ORF">SAMN05660235_00389</name>
</gene>
<dbReference type="GO" id="GO:0000287">
    <property type="term" value="F:magnesium ion binding"/>
    <property type="evidence" value="ECO:0007669"/>
    <property type="project" value="UniProtKB-UniRule"/>
</dbReference>
<evidence type="ECO:0000256" key="7">
    <source>
        <dbReference type="ARBA" id="ARBA00022777"/>
    </source>
</evidence>
<comment type="pathway">
    <text evidence="1 11">Metabolic intermediate biosynthesis; chorismate biosynthesis; chorismate from D-erythrose 4-phosphate and phosphoenolpyruvate: step 5/7.</text>
</comment>
<dbReference type="GO" id="GO:0005524">
    <property type="term" value="F:ATP binding"/>
    <property type="evidence" value="ECO:0007669"/>
    <property type="project" value="UniProtKB-UniRule"/>
</dbReference>
<protein>
    <recommendedName>
        <fullName evidence="3 11">Shikimate kinase</fullName>
        <shortName evidence="11">SK</shortName>
        <ecNumber evidence="3 11">2.7.1.71</ecNumber>
    </recommendedName>
</protein>
<dbReference type="InterPro" id="IPR000623">
    <property type="entry name" value="Shikimate_kinase/TSH1"/>
</dbReference>
<sequence>MKNIVLIGFMGTGKSSTGRLLAQRLRRVFVDIDRKIELEQGMTISEIFHTYGEEYFRQRERATIAKVARYTNTVIATGGGAVLNPDNIACLKRRGVVIWLTASPDVIFERTSRRRGSRPLLDRPNPRDAIAGLLEERQRLYQAASDFTIDTTAKKPWQVVDEIVDVLRQGGYLRGRSRSKSWQG</sequence>
<keyword evidence="9 11" id="KW-0057">Aromatic amino acid biosynthesis</keyword>
<dbReference type="InterPro" id="IPR027417">
    <property type="entry name" value="P-loop_NTPase"/>
</dbReference>
<comment type="catalytic activity">
    <reaction evidence="10 11">
        <text>shikimate + ATP = 3-phosphoshikimate + ADP + H(+)</text>
        <dbReference type="Rhea" id="RHEA:13121"/>
        <dbReference type="ChEBI" id="CHEBI:15378"/>
        <dbReference type="ChEBI" id="CHEBI:30616"/>
        <dbReference type="ChEBI" id="CHEBI:36208"/>
        <dbReference type="ChEBI" id="CHEBI:145989"/>
        <dbReference type="ChEBI" id="CHEBI:456216"/>
        <dbReference type="EC" id="2.7.1.71"/>
    </reaction>
</comment>
<dbReference type="GO" id="GO:0008652">
    <property type="term" value="P:amino acid biosynthetic process"/>
    <property type="evidence" value="ECO:0007669"/>
    <property type="project" value="UniProtKB-KW"/>
</dbReference>
<evidence type="ECO:0000256" key="5">
    <source>
        <dbReference type="ARBA" id="ARBA00022679"/>
    </source>
</evidence>
<keyword evidence="13" id="KW-1185">Reference proteome</keyword>
<dbReference type="SUPFAM" id="SSF52540">
    <property type="entry name" value="P-loop containing nucleoside triphosphate hydrolases"/>
    <property type="match status" value="1"/>
</dbReference>
<evidence type="ECO:0000256" key="1">
    <source>
        <dbReference type="ARBA" id="ARBA00004842"/>
    </source>
</evidence>
<dbReference type="Pfam" id="PF01202">
    <property type="entry name" value="SKI"/>
    <property type="match status" value="1"/>
</dbReference>
<dbReference type="CDD" id="cd00464">
    <property type="entry name" value="SK"/>
    <property type="match status" value="1"/>
</dbReference>
<dbReference type="PROSITE" id="PS01128">
    <property type="entry name" value="SHIKIMATE_KINASE"/>
    <property type="match status" value="1"/>
</dbReference>
<evidence type="ECO:0000256" key="10">
    <source>
        <dbReference type="ARBA" id="ARBA00048567"/>
    </source>
</evidence>
<comment type="caution">
    <text evidence="11">Lacks conserved residue(s) required for the propagation of feature annotation.</text>
</comment>
<dbReference type="STRING" id="1123285.SAMN05660235_00389"/>
<dbReference type="GO" id="GO:0009073">
    <property type="term" value="P:aromatic amino acid family biosynthetic process"/>
    <property type="evidence" value="ECO:0007669"/>
    <property type="project" value="UniProtKB-KW"/>
</dbReference>
<keyword evidence="4 11" id="KW-0028">Amino-acid biosynthesis</keyword>
<organism evidence="12 13">
    <name type="scientific">Sporolituus thermophilus DSM 23256</name>
    <dbReference type="NCBI Taxonomy" id="1123285"/>
    <lineage>
        <taxon>Bacteria</taxon>
        <taxon>Bacillati</taxon>
        <taxon>Bacillota</taxon>
        <taxon>Negativicutes</taxon>
        <taxon>Selenomonadales</taxon>
        <taxon>Sporomusaceae</taxon>
        <taxon>Sporolituus</taxon>
    </lineage>
</organism>
<comment type="similarity">
    <text evidence="2 11">Belongs to the shikimate kinase family.</text>
</comment>
<keyword evidence="11" id="KW-0479">Metal-binding</keyword>
<comment type="function">
    <text evidence="11">Catalyzes the specific phosphorylation of the 3-hydroxyl group of shikimic acid using ATP as a cosubstrate.</text>
</comment>
<feature type="binding site" evidence="11">
    <location>
        <position position="57"/>
    </location>
    <ligand>
        <name>substrate</name>
    </ligand>
</feature>
<dbReference type="Gene3D" id="3.40.50.300">
    <property type="entry name" value="P-loop containing nucleotide triphosphate hydrolases"/>
    <property type="match status" value="1"/>
</dbReference>
<feature type="binding site" evidence="11">
    <location>
        <position position="33"/>
    </location>
    <ligand>
        <name>substrate</name>
    </ligand>
</feature>
<keyword evidence="6 11" id="KW-0547">Nucleotide-binding</keyword>
<feature type="binding site" evidence="11">
    <location>
        <begin position="11"/>
        <end position="16"/>
    </location>
    <ligand>
        <name>ATP</name>
        <dbReference type="ChEBI" id="CHEBI:30616"/>
    </ligand>
</feature>
<dbReference type="PANTHER" id="PTHR21087:SF16">
    <property type="entry name" value="SHIKIMATE KINASE 1, CHLOROPLASTIC"/>
    <property type="match status" value="1"/>
</dbReference>
<comment type="subunit">
    <text evidence="11">Monomer.</text>
</comment>
<feature type="binding site" evidence="11">
    <location>
        <position position="79"/>
    </location>
    <ligand>
        <name>substrate</name>
    </ligand>
</feature>
<dbReference type="GO" id="GO:0009423">
    <property type="term" value="P:chorismate biosynthetic process"/>
    <property type="evidence" value="ECO:0007669"/>
    <property type="project" value="UniProtKB-UniRule"/>
</dbReference>
<dbReference type="PRINTS" id="PR01100">
    <property type="entry name" value="SHIKIMTKNASE"/>
</dbReference>
<feature type="binding site" evidence="11">
    <location>
        <position position="137"/>
    </location>
    <ligand>
        <name>substrate</name>
    </ligand>
</feature>
<evidence type="ECO:0000313" key="13">
    <source>
        <dbReference type="Proteomes" id="UP000243333"/>
    </source>
</evidence>
<dbReference type="RefSeq" id="WP_093687578.1">
    <property type="nucleotide sequence ID" value="NZ_FNBU01000002.1"/>
</dbReference>
<dbReference type="OrthoDB" id="9800332at2"/>
<evidence type="ECO:0000256" key="3">
    <source>
        <dbReference type="ARBA" id="ARBA00012154"/>
    </source>
</evidence>
<keyword evidence="11" id="KW-0460">Magnesium</keyword>
<dbReference type="UniPathway" id="UPA00053">
    <property type="reaction ID" value="UER00088"/>
</dbReference>
<keyword evidence="8 11" id="KW-0067">ATP-binding</keyword>
<dbReference type="HAMAP" id="MF_00109">
    <property type="entry name" value="Shikimate_kinase"/>
    <property type="match status" value="1"/>
</dbReference>
<evidence type="ECO:0000256" key="9">
    <source>
        <dbReference type="ARBA" id="ARBA00023141"/>
    </source>
</evidence>
<keyword evidence="5 11" id="KW-0808">Transferase</keyword>
<evidence type="ECO:0000256" key="4">
    <source>
        <dbReference type="ARBA" id="ARBA00022605"/>
    </source>
</evidence>
<dbReference type="AlphaFoldDB" id="A0A1G7I7T7"/>
<reference evidence="13" key="1">
    <citation type="submission" date="2016-10" db="EMBL/GenBank/DDBJ databases">
        <authorList>
            <person name="Varghese N."/>
            <person name="Submissions S."/>
        </authorList>
    </citation>
    <scope>NUCLEOTIDE SEQUENCE [LARGE SCALE GENOMIC DNA]</scope>
    <source>
        <strain evidence="13">DSM 23256</strain>
    </source>
</reference>
<proteinExistence type="inferred from homology"/>
<evidence type="ECO:0000256" key="11">
    <source>
        <dbReference type="HAMAP-Rule" id="MF_00109"/>
    </source>
</evidence>
<keyword evidence="11" id="KW-0963">Cytoplasm</keyword>
<accession>A0A1G7I7T7</accession>
<dbReference type="Proteomes" id="UP000243333">
    <property type="component" value="Unassembled WGS sequence"/>
</dbReference>
<evidence type="ECO:0000313" key="12">
    <source>
        <dbReference type="EMBL" id="SDF08781.1"/>
    </source>
</evidence>
<evidence type="ECO:0000256" key="6">
    <source>
        <dbReference type="ARBA" id="ARBA00022741"/>
    </source>
</evidence>
<feature type="binding site" evidence="11">
    <location>
        <position position="15"/>
    </location>
    <ligand>
        <name>Mg(2+)</name>
        <dbReference type="ChEBI" id="CHEBI:18420"/>
    </ligand>
</feature>
<evidence type="ECO:0000256" key="2">
    <source>
        <dbReference type="ARBA" id="ARBA00006997"/>
    </source>
</evidence>
<feature type="binding site" evidence="11">
    <location>
        <position position="118"/>
    </location>
    <ligand>
        <name>ATP</name>
        <dbReference type="ChEBI" id="CHEBI:30616"/>
    </ligand>
</feature>
<dbReference type="InterPro" id="IPR023000">
    <property type="entry name" value="Shikimate_kinase_CS"/>
</dbReference>
<dbReference type="GO" id="GO:0004765">
    <property type="term" value="F:shikimate kinase activity"/>
    <property type="evidence" value="ECO:0007669"/>
    <property type="project" value="UniProtKB-UniRule"/>
</dbReference>